<feature type="region of interest" description="Disordered" evidence="1">
    <location>
        <begin position="101"/>
        <end position="123"/>
    </location>
</feature>
<comment type="caution">
    <text evidence="2">The sequence shown here is derived from an EMBL/GenBank/DDBJ whole genome shotgun (WGS) entry which is preliminary data.</text>
</comment>
<keyword evidence="3" id="KW-1185">Reference proteome</keyword>
<dbReference type="STRING" id="1507870.A0A1V8SSM9"/>
<dbReference type="AlphaFoldDB" id="A0A1V8SSM9"/>
<dbReference type="EMBL" id="NAJO01000029">
    <property type="protein sequence ID" value="OQO01912.1"/>
    <property type="molecule type" value="Genomic_DNA"/>
</dbReference>
<dbReference type="OrthoDB" id="3556832at2759"/>
<dbReference type="Proteomes" id="UP000192596">
    <property type="component" value="Unassembled WGS sequence"/>
</dbReference>
<evidence type="ECO:0000313" key="3">
    <source>
        <dbReference type="Proteomes" id="UP000192596"/>
    </source>
</evidence>
<gene>
    <name evidence="2" type="ORF">B0A48_12385</name>
</gene>
<evidence type="ECO:0000256" key="1">
    <source>
        <dbReference type="SAM" id="MobiDB-lite"/>
    </source>
</evidence>
<organism evidence="2 3">
    <name type="scientific">Cryoendolithus antarcticus</name>
    <dbReference type="NCBI Taxonomy" id="1507870"/>
    <lineage>
        <taxon>Eukaryota</taxon>
        <taxon>Fungi</taxon>
        <taxon>Dikarya</taxon>
        <taxon>Ascomycota</taxon>
        <taxon>Pezizomycotina</taxon>
        <taxon>Dothideomycetes</taxon>
        <taxon>Dothideomycetidae</taxon>
        <taxon>Cladosporiales</taxon>
        <taxon>Cladosporiaceae</taxon>
        <taxon>Cryoendolithus</taxon>
    </lineage>
</organism>
<name>A0A1V8SSM9_9PEZI</name>
<feature type="compositionally biased region" description="Low complexity" evidence="1">
    <location>
        <begin position="637"/>
        <end position="646"/>
    </location>
</feature>
<reference evidence="3" key="1">
    <citation type="submission" date="2017-03" db="EMBL/GenBank/DDBJ databases">
        <title>Genomes of endolithic fungi from Antarctica.</title>
        <authorList>
            <person name="Coleine C."/>
            <person name="Masonjones S."/>
            <person name="Stajich J.E."/>
        </authorList>
    </citation>
    <scope>NUCLEOTIDE SEQUENCE [LARGE SCALE GENOMIC DNA]</scope>
    <source>
        <strain evidence="3">CCFEE 5527</strain>
    </source>
</reference>
<evidence type="ECO:0000313" key="2">
    <source>
        <dbReference type="EMBL" id="OQO01912.1"/>
    </source>
</evidence>
<accession>A0A1V8SSM9</accession>
<protein>
    <submittedName>
        <fullName evidence="2">Uncharacterized protein</fullName>
    </submittedName>
</protein>
<proteinExistence type="predicted"/>
<dbReference type="InParanoid" id="A0A1V8SSM9"/>
<feature type="compositionally biased region" description="Basic residues" evidence="1">
    <location>
        <begin position="723"/>
        <end position="732"/>
    </location>
</feature>
<feature type="compositionally biased region" description="Polar residues" evidence="1">
    <location>
        <begin position="787"/>
        <end position="806"/>
    </location>
</feature>
<sequence length="866" mass="94455">MPTLDAHSVTASLTVSSLEATICDTIMMRMGKSWQTEAERINAELRHGRKMPEQSITQTNSGNGNLQYLGQDSDMPFLMVEAGEHINVDPALREYDQPSPFVAREAGSGGSDDSSTGGLVSGVGDHDKYAASDTIRVASLDNCKTVHVEEQQGTEGNLGNAQFAGSGETKALSLVVNYGGTTYGREHRKATTTNLTKDLKFEIYLNGDLVEVVYDNWRRTSGAVAKRGGTKVFSGTRFHRQAEKPWTYESYTPTPDAMGAARRWTQLSEAHTREAECRGQDADGEIPITAKYLMSLSQLVMPDSIKLLGTDFSVIDIIITAGDGSKFGPGTSYQRGPTRMTDHRFMSNIPEMPRDSLTARFRSIAGDKTLNAGKSLASLSILEHGGTPVEHRLTFVGPESFYDAVQQLPIELKTMKCAKGYGRSNERTIAQRMGDMVKMSPKRQRETLDELRSGISEEHMRLMEAALEFGRLKQQQAQSSVTQADVALHYAQPDDAGLDLAGPGSIDMQIDPLLFAKTQDADGWDAGAQLHQELQGVAMQDQGSTDEPQVHFPEPVQEAMVSDYSTPAVHLSALRAYPDPFTIPQPTASPFSPAAEFLRSNGGSGSLDFSSLVAAQARCITIDPKQLMVSSKPADTPPDTTNNTGGEDVRFTPPPQFDDIVIEAVEDTASHKTAMERMIDLAMDYGCQPDGPLLSRLDPTLAERVPRRPPGSAIYGIHEQTPAKRKGGRPRKRPIEEPANEDEIDPAWSAQATPNKRRKTGSTAKIKSSHKPVAQMDSISEEDTPTRHNVTPLSTTKAAQSDTPNPRKSVAEESIAQALDHFEIPSMCVGSAVSYAMGSVQRQIKKERSGTFREESLVVGMRFIVM</sequence>
<feature type="region of interest" description="Disordered" evidence="1">
    <location>
        <begin position="629"/>
        <end position="654"/>
    </location>
</feature>
<feature type="region of interest" description="Disordered" evidence="1">
    <location>
        <begin position="707"/>
        <end position="808"/>
    </location>
</feature>